<organism evidence="1 2">
    <name type="scientific">Symbiodinium natans</name>
    <dbReference type="NCBI Taxonomy" id="878477"/>
    <lineage>
        <taxon>Eukaryota</taxon>
        <taxon>Sar</taxon>
        <taxon>Alveolata</taxon>
        <taxon>Dinophyceae</taxon>
        <taxon>Suessiales</taxon>
        <taxon>Symbiodiniaceae</taxon>
        <taxon>Symbiodinium</taxon>
    </lineage>
</organism>
<evidence type="ECO:0000313" key="2">
    <source>
        <dbReference type="Proteomes" id="UP000604046"/>
    </source>
</evidence>
<dbReference type="AlphaFoldDB" id="A0A812ID08"/>
<sequence>MAPPLSQLLCRPPTDFAPELKVTEVSSDGALEQFNLAQIRMGRFHLVVLPGMFIRKANQTQGDPDGMEKIVAGTTPVTLFIRRGDQMISREVPRMRSMRPAKPDHVCKPGCIDIQPLGLIVASCPSSRVSSFFCVCSCRHAALPFVDFDTVADFDMLQSTAVEHLGIYSQHLDLGTTSKMPTARAGSFISSADA</sequence>
<accession>A0A812ID08</accession>
<evidence type="ECO:0000313" key="1">
    <source>
        <dbReference type="EMBL" id="CAE7031887.1"/>
    </source>
</evidence>
<proteinExistence type="predicted"/>
<comment type="caution">
    <text evidence="1">The sequence shown here is derived from an EMBL/GenBank/DDBJ whole genome shotgun (WGS) entry which is preliminary data.</text>
</comment>
<reference evidence="1" key="1">
    <citation type="submission" date="2021-02" db="EMBL/GenBank/DDBJ databases">
        <authorList>
            <person name="Dougan E. K."/>
            <person name="Rhodes N."/>
            <person name="Thang M."/>
            <person name="Chan C."/>
        </authorList>
    </citation>
    <scope>NUCLEOTIDE SEQUENCE</scope>
</reference>
<dbReference type="EMBL" id="CAJNDS010000236">
    <property type="protein sequence ID" value="CAE7031887.1"/>
    <property type="molecule type" value="Genomic_DNA"/>
</dbReference>
<name>A0A812ID08_9DINO</name>
<gene>
    <name evidence="1" type="primary">Uap1</name>
    <name evidence="1" type="ORF">SNAT2548_LOCUS3833</name>
</gene>
<protein>
    <submittedName>
        <fullName evidence="1">Uap1 protein</fullName>
    </submittedName>
</protein>
<keyword evidence="2" id="KW-1185">Reference proteome</keyword>
<dbReference type="Proteomes" id="UP000604046">
    <property type="component" value="Unassembled WGS sequence"/>
</dbReference>